<reference evidence="1" key="1">
    <citation type="submission" date="2016-10" db="EMBL/GenBank/DDBJ databases">
        <title>Sequence of Gallionella enrichment culture.</title>
        <authorList>
            <person name="Poehlein A."/>
            <person name="Muehling M."/>
            <person name="Daniel R."/>
        </authorList>
    </citation>
    <scope>NUCLEOTIDE SEQUENCE</scope>
</reference>
<dbReference type="EMBL" id="MLJW01001135">
    <property type="protein sequence ID" value="OIQ79933.1"/>
    <property type="molecule type" value="Genomic_DNA"/>
</dbReference>
<proteinExistence type="predicted"/>
<dbReference type="SUPFAM" id="SSF52402">
    <property type="entry name" value="Adenine nucleotide alpha hydrolases-like"/>
    <property type="match status" value="1"/>
</dbReference>
<evidence type="ECO:0008006" key="2">
    <source>
        <dbReference type="Google" id="ProtNLM"/>
    </source>
</evidence>
<gene>
    <name evidence="1" type="ORF">GALL_383220</name>
</gene>
<protein>
    <recommendedName>
        <fullName evidence="2">UspA domain-containing protein</fullName>
    </recommendedName>
</protein>
<dbReference type="AlphaFoldDB" id="A0A1J5QVL1"/>
<name>A0A1J5QVL1_9ZZZZ</name>
<dbReference type="InterPro" id="IPR014729">
    <property type="entry name" value="Rossmann-like_a/b/a_fold"/>
</dbReference>
<dbReference type="Gene3D" id="3.40.50.620">
    <property type="entry name" value="HUPs"/>
    <property type="match status" value="1"/>
</dbReference>
<organism evidence="1">
    <name type="scientific">mine drainage metagenome</name>
    <dbReference type="NCBI Taxonomy" id="410659"/>
    <lineage>
        <taxon>unclassified sequences</taxon>
        <taxon>metagenomes</taxon>
        <taxon>ecological metagenomes</taxon>
    </lineage>
</organism>
<comment type="caution">
    <text evidence="1">The sequence shown here is derived from an EMBL/GenBank/DDBJ whole genome shotgun (WGS) entry which is preliminary data.</text>
</comment>
<accession>A0A1J5QVL1</accession>
<evidence type="ECO:0000313" key="1">
    <source>
        <dbReference type="EMBL" id="OIQ79933.1"/>
    </source>
</evidence>
<sequence length="161" mass="17793">MTDTILVLTEDTLAPADIDHLLSLHEGETLAYHVLVPADTERNMLSSLIDHLSLGELHDAWEDVLGREPEPREARADAEEQLRGSLEAFRAAGRQATGEVVDDDPLPALRSAVADLEIREIAVITYPHAVADTFHRDWASRARDELRVPVLHLYSGTSELG</sequence>